<comment type="caution">
    <text evidence="1">The sequence shown here is derived from an EMBL/GenBank/DDBJ whole genome shotgun (WGS) entry which is preliminary data.</text>
</comment>
<dbReference type="EMBL" id="JANJQO010000185">
    <property type="protein sequence ID" value="KAJ2980617.1"/>
    <property type="molecule type" value="Genomic_DNA"/>
</dbReference>
<sequence>MHQGDGHFIKQRPKQNLPAKIIRVSSIQKQAMDGILGVFARYEEGGDGKRDAHDVDKVTTCYAASMHGTDLPYERCTGGGLANAAEAALKAGGRGEVNKAASLATTKDLSMNRRQTDQLQQPPLRSCVLGTTRAIRLCML</sequence>
<evidence type="ECO:0000313" key="1">
    <source>
        <dbReference type="EMBL" id="KAJ2980617.1"/>
    </source>
</evidence>
<reference evidence="1" key="1">
    <citation type="submission" date="2022-08" db="EMBL/GenBank/DDBJ databases">
        <title>Genome Sequence of Lecanicillium fungicola.</title>
        <authorList>
            <person name="Buettner E."/>
        </authorList>
    </citation>
    <scope>NUCLEOTIDE SEQUENCE</scope>
    <source>
        <strain evidence="1">Babe33</strain>
    </source>
</reference>
<gene>
    <name evidence="1" type="ORF">NQ176_g2530</name>
</gene>
<organism evidence="1 2">
    <name type="scientific">Zarea fungicola</name>
    <dbReference type="NCBI Taxonomy" id="93591"/>
    <lineage>
        <taxon>Eukaryota</taxon>
        <taxon>Fungi</taxon>
        <taxon>Dikarya</taxon>
        <taxon>Ascomycota</taxon>
        <taxon>Pezizomycotina</taxon>
        <taxon>Sordariomycetes</taxon>
        <taxon>Hypocreomycetidae</taxon>
        <taxon>Hypocreales</taxon>
        <taxon>Cordycipitaceae</taxon>
        <taxon>Zarea</taxon>
    </lineage>
</organism>
<accession>A0ACC1NMS1</accession>
<dbReference type="Proteomes" id="UP001143910">
    <property type="component" value="Unassembled WGS sequence"/>
</dbReference>
<evidence type="ECO:0000313" key="2">
    <source>
        <dbReference type="Proteomes" id="UP001143910"/>
    </source>
</evidence>
<protein>
    <submittedName>
        <fullName evidence="1">Uncharacterized protein</fullName>
    </submittedName>
</protein>
<proteinExistence type="predicted"/>
<name>A0ACC1NMS1_9HYPO</name>
<keyword evidence="2" id="KW-1185">Reference proteome</keyword>